<evidence type="ECO:0000313" key="3">
    <source>
        <dbReference type="EMBL" id="MDM5270762.1"/>
    </source>
</evidence>
<keyword evidence="1" id="KW-1133">Transmembrane helix</keyword>
<proteinExistence type="predicted"/>
<dbReference type="PANTHER" id="PTHR36698">
    <property type="entry name" value="BLL5892 PROTEIN"/>
    <property type="match status" value="1"/>
</dbReference>
<evidence type="ECO:0000256" key="1">
    <source>
        <dbReference type="SAM" id="Phobius"/>
    </source>
</evidence>
<comment type="caution">
    <text evidence="3">The sequence shown here is derived from an EMBL/GenBank/DDBJ whole genome shotgun (WGS) entry which is preliminary data.</text>
</comment>
<dbReference type="EMBL" id="JAQIBD010000001">
    <property type="protein sequence ID" value="MDM5270762.1"/>
    <property type="molecule type" value="Genomic_DNA"/>
</dbReference>
<dbReference type="Proteomes" id="UP001169069">
    <property type="component" value="Unassembled WGS sequence"/>
</dbReference>
<sequence>MYSRVNYLVVGIFVVFFGIGLVWFAFWLGKYNIDDEYYTYKLEITESVSGLSIDSDVMLRGVDIGRVSDIHINQDNIELTEVYVNIRQNVPIKEDMVATTKMFGITGLLSIEIEGGTNAAKTLKPTDDYIPEIKTRPSLVTNLSKSVESLSSKLDQLLGQGQKIVSDKNINTVENILDNVETITANGKELENKVMKSLEELDVSIKQFRKTMHMISHNFEGATKDINAVKKVLIPTINNFNRVTLKVEKSLDRGDYNMKKILEPLIVDMQILSTQMSEFTGELEQSPNDLIFKSRTPLKGPGE</sequence>
<dbReference type="InterPro" id="IPR003399">
    <property type="entry name" value="Mce/MlaD"/>
</dbReference>
<dbReference type="PANTHER" id="PTHR36698:SF2">
    <property type="entry name" value="MCE_MLAD DOMAIN-CONTAINING PROTEIN"/>
    <property type="match status" value="1"/>
</dbReference>
<reference evidence="3" key="1">
    <citation type="submission" date="2023-01" db="EMBL/GenBank/DDBJ databases">
        <title>Sulfurovum sp. zt1-1 genome assembly.</title>
        <authorList>
            <person name="Wang J."/>
        </authorList>
    </citation>
    <scope>NUCLEOTIDE SEQUENCE</scope>
    <source>
        <strain evidence="3">Zt1-1</strain>
    </source>
</reference>
<evidence type="ECO:0000259" key="2">
    <source>
        <dbReference type="Pfam" id="PF02470"/>
    </source>
</evidence>
<keyword evidence="1" id="KW-0472">Membrane</keyword>
<feature type="domain" description="Mce/MlaD" evidence="2">
    <location>
        <begin position="37"/>
        <end position="116"/>
    </location>
</feature>
<dbReference type="RefSeq" id="WP_289412038.1">
    <property type="nucleotide sequence ID" value="NZ_JAQIBD010000001.1"/>
</dbReference>
<keyword evidence="4" id="KW-1185">Reference proteome</keyword>
<organism evidence="3 4">
    <name type="scientific">Sulfurovum zhangzhouensis</name>
    <dbReference type="NCBI Taxonomy" id="3019067"/>
    <lineage>
        <taxon>Bacteria</taxon>
        <taxon>Pseudomonadati</taxon>
        <taxon>Campylobacterota</taxon>
        <taxon>Epsilonproteobacteria</taxon>
        <taxon>Campylobacterales</taxon>
        <taxon>Sulfurovaceae</taxon>
        <taxon>Sulfurovum</taxon>
    </lineage>
</organism>
<gene>
    <name evidence="3" type="ORF">PGH07_01065</name>
</gene>
<accession>A0ABT7QV98</accession>
<dbReference type="Pfam" id="PF02470">
    <property type="entry name" value="MlaD"/>
    <property type="match status" value="1"/>
</dbReference>
<name>A0ABT7QV98_9BACT</name>
<feature type="transmembrane region" description="Helical" evidence="1">
    <location>
        <begin position="7"/>
        <end position="28"/>
    </location>
</feature>
<protein>
    <submittedName>
        <fullName evidence="3">MlaD family protein</fullName>
    </submittedName>
</protein>
<keyword evidence="1" id="KW-0812">Transmembrane</keyword>
<evidence type="ECO:0000313" key="4">
    <source>
        <dbReference type="Proteomes" id="UP001169069"/>
    </source>
</evidence>